<reference evidence="4" key="1">
    <citation type="journal article" date="2005" name="Nature">
        <title>The map-based sequence of the rice genome.</title>
        <authorList>
            <consortium name="International rice genome sequencing project (IRGSP)"/>
            <person name="Matsumoto T."/>
            <person name="Wu J."/>
            <person name="Kanamori H."/>
            <person name="Katayose Y."/>
            <person name="Fujisawa M."/>
            <person name="Namiki N."/>
            <person name="Mizuno H."/>
            <person name="Yamamoto K."/>
            <person name="Antonio B.A."/>
            <person name="Baba T."/>
            <person name="Sakata K."/>
            <person name="Nagamura Y."/>
            <person name="Aoki H."/>
            <person name="Arikawa K."/>
            <person name="Arita K."/>
            <person name="Bito T."/>
            <person name="Chiden Y."/>
            <person name="Fujitsuka N."/>
            <person name="Fukunaka R."/>
            <person name="Hamada M."/>
            <person name="Harada C."/>
            <person name="Hayashi A."/>
            <person name="Hijishita S."/>
            <person name="Honda M."/>
            <person name="Hosokawa S."/>
            <person name="Ichikawa Y."/>
            <person name="Idonuma A."/>
            <person name="Iijima M."/>
            <person name="Ikeda M."/>
            <person name="Ikeno M."/>
            <person name="Ito K."/>
            <person name="Ito S."/>
            <person name="Ito T."/>
            <person name="Ito Y."/>
            <person name="Ito Y."/>
            <person name="Iwabuchi A."/>
            <person name="Kamiya K."/>
            <person name="Karasawa W."/>
            <person name="Kurita K."/>
            <person name="Katagiri S."/>
            <person name="Kikuta A."/>
            <person name="Kobayashi H."/>
            <person name="Kobayashi N."/>
            <person name="Machita K."/>
            <person name="Maehara T."/>
            <person name="Masukawa M."/>
            <person name="Mizubayashi T."/>
            <person name="Mukai Y."/>
            <person name="Nagasaki H."/>
            <person name="Nagata Y."/>
            <person name="Naito S."/>
            <person name="Nakashima M."/>
            <person name="Nakama Y."/>
            <person name="Nakamichi Y."/>
            <person name="Nakamura M."/>
            <person name="Meguro A."/>
            <person name="Negishi M."/>
            <person name="Ohta I."/>
            <person name="Ohta T."/>
            <person name="Okamoto M."/>
            <person name="Ono N."/>
            <person name="Saji S."/>
            <person name="Sakaguchi M."/>
            <person name="Sakai K."/>
            <person name="Shibata M."/>
            <person name="Shimokawa T."/>
            <person name="Song J."/>
            <person name="Takazaki Y."/>
            <person name="Terasawa K."/>
            <person name="Tsugane M."/>
            <person name="Tsuji K."/>
            <person name="Ueda S."/>
            <person name="Waki K."/>
            <person name="Yamagata H."/>
            <person name="Yamamoto M."/>
            <person name="Yamamoto S."/>
            <person name="Yamane H."/>
            <person name="Yoshiki S."/>
            <person name="Yoshihara R."/>
            <person name="Yukawa K."/>
            <person name="Zhong H."/>
            <person name="Yano M."/>
            <person name="Yuan Q."/>
            <person name="Ouyang S."/>
            <person name="Liu J."/>
            <person name="Jones K.M."/>
            <person name="Gansberger K."/>
            <person name="Moffat K."/>
            <person name="Hill J."/>
            <person name="Bera J."/>
            <person name="Fadrosh D."/>
            <person name="Jin S."/>
            <person name="Johri S."/>
            <person name="Kim M."/>
            <person name="Overton L."/>
            <person name="Reardon M."/>
            <person name="Tsitrin T."/>
            <person name="Vuong H."/>
            <person name="Weaver B."/>
            <person name="Ciecko A."/>
            <person name="Tallon L."/>
            <person name="Jackson J."/>
            <person name="Pai G."/>
            <person name="Aken S.V."/>
            <person name="Utterback T."/>
            <person name="Reidmuller S."/>
            <person name="Feldblyum T."/>
            <person name="Hsiao J."/>
            <person name="Zismann V."/>
            <person name="Iobst S."/>
            <person name="de Vazeille A.R."/>
            <person name="Buell C.R."/>
            <person name="Ying K."/>
            <person name="Li Y."/>
            <person name="Lu T."/>
            <person name="Huang Y."/>
            <person name="Zhao Q."/>
            <person name="Feng Q."/>
            <person name="Zhang L."/>
            <person name="Zhu J."/>
            <person name="Weng Q."/>
            <person name="Mu J."/>
            <person name="Lu Y."/>
            <person name="Fan D."/>
            <person name="Liu Y."/>
            <person name="Guan J."/>
            <person name="Zhang Y."/>
            <person name="Yu S."/>
            <person name="Liu X."/>
            <person name="Zhang Y."/>
            <person name="Hong G."/>
            <person name="Han B."/>
            <person name="Choisne N."/>
            <person name="Demange N."/>
            <person name="Orjeda G."/>
            <person name="Samain S."/>
            <person name="Cattolico L."/>
            <person name="Pelletier E."/>
            <person name="Couloux A."/>
            <person name="Segurens B."/>
            <person name="Wincker P."/>
            <person name="D'Hont A."/>
            <person name="Scarpelli C."/>
            <person name="Weissenbach J."/>
            <person name="Salanoubat M."/>
            <person name="Quetier F."/>
            <person name="Yu Y."/>
            <person name="Kim H.R."/>
            <person name="Rambo T."/>
            <person name="Currie J."/>
            <person name="Collura K."/>
            <person name="Luo M."/>
            <person name="Yang T."/>
            <person name="Ammiraju J.S.S."/>
            <person name="Engler F."/>
            <person name="Soderlund C."/>
            <person name="Wing R.A."/>
            <person name="Palmer L.E."/>
            <person name="de la Bastide M."/>
            <person name="Spiegel L."/>
            <person name="Nascimento L."/>
            <person name="Zutavern T."/>
            <person name="O'Shaughnessy A."/>
            <person name="Dike S."/>
            <person name="Dedhia N."/>
            <person name="Preston R."/>
            <person name="Balija V."/>
            <person name="McCombie W.R."/>
            <person name="Chow T."/>
            <person name="Chen H."/>
            <person name="Chung M."/>
            <person name="Chen C."/>
            <person name="Shaw J."/>
            <person name="Wu H."/>
            <person name="Hsiao K."/>
            <person name="Chao Y."/>
            <person name="Chu M."/>
            <person name="Cheng C."/>
            <person name="Hour A."/>
            <person name="Lee P."/>
            <person name="Lin S."/>
            <person name="Lin Y."/>
            <person name="Liou J."/>
            <person name="Liu S."/>
            <person name="Hsing Y."/>
            <person name="Raghuvanshi S."/>
            <person name="Mohanty A."/>
            <person name="Bharti A.K."/>
            <person name="Gaur A."/>
            <person name="Gupta V."/>
            <person name="Kumar D."/>
            <person name="Ravi V."/>
            <person name="Vij S."/>
            <person name="Kapur A."/>
            <person name="Khurana P."/>
            <person name="Khurana P."/>
            <person name="Khurana J.P."/>
            <person name="Tyagi A.K."/>
            <person name="Gaikwad K."/>
            <person name="Singh A."/>
            <person name="Dalal V."/>
            <person name="Srivastava S."/>
            <person name="Dixit A."/>
            <person name="Pal A.K."/>
            <person name="Ghazi I.A."/>
            <person name="Yadav M."/>
            <person name="Pandit A."/>
            <person name="Bhargava A."/>
            <person name="Sureshbabu K."/>
            <person name="Batra K."/>
            <person name="Sharma T.R."/>
            <person name="Mohapatra T."/>
            <person name="Singh N.K."/>
            <person name="Messing J."/>
            <person name="Nelson A.B."/>
            <person name="Fuks G."/>
            <person name="Kavchok S."/>
            <person name="Keizer G."/>
            <person name="Linton E."/>
            <person name="Llaca V."/>
            <person name="Song R."/>
            <person name="Tanyolac B."/>
            <person name="Young S."/>
            <person name="Ho-Il K."/>
            <person name="Hahn J.H."/>
            <person name="Sangsakoo G."/>
            <person name="Vanavichit A."/>
            <person name="de Mattos Luiz.A.T."/>
            <person name="Zimmer P.D."/>
            <person name="Malone G."/>
            <person name="Dellagostin O."/>
            <person name="de Oliveira A.C."/>
            <person name="Bevan M."/>
            <person name="Bancroft I."/>
            <person name="Minx P."/>
            <person name="Cordum H."/>
            <person name="Wilson R."/>
            <person name="Cheng Z."/>
            <person name="Jin W."/>
            <person name="Jiang J."/>
            <person name="Leong S.A."/>
            <person name="Iwama H."/>
            <person name="Gojobori T."/>
            <person name="Itoh T."/>
            <person name="Niimura Y."/>
            <person name="Fujii Y."/>
            <person name="Habara T."/>
            <person name="Sakai H."/>
            <person name="Sato Y."/>
            <person name="Wilson G."/>
            <person name="Kumar K."/>
            <person name="McCouch S."/>
            <person name="Juretic N."/>
            <person name="Hoen D."/>
            <person name="Wright S."/>
            <person name="Bruskiewich R."/>
            <person name="Bureau T."/>
            <person name="Miyao A."/>
            <person name="Hirochika H."/>
            <person name="Nishikawa T."/>
            <person name="Kadowaki K."/>
            <person name="Sugiura M."/>
            <person name="Burr B."/>
            <person name="Sasaki T."/>
        </authorList>
    </citation>
    <scope>NUCLEOTIDE SEQUENCE [LARGE SCALE GENOMIC DNA]</scope>
    <source>
        <strain evidence="4">cv. Nipponbare</strain>
    </source>
</reference>
<feature type="region of interest" description="Disordered" evidence="1">
    <location>
        <begin position="16"/>
        <end position="37"/>
    </location>
</feature>
<dbReference type="AlphaFoldDB" id="A0A0P0W8H2"/>
<dbReference type="PaxDb" id="39947-A0A0P0W8H2"/>
<feature type="compositionally biased region" description="Basic and acidic residues" evidence="1">
    <location>
        <begin position="17"/>
        <end position="29"/>
    </location>
</feature>
<accession>A0A0P0W8H2</accession>
<evidence type="ECO:0000256" key="2">
    <source>
        <dbReference type="SAM" id="SignalP"/>
    </source>
</evidence>
<name>A0A0P0W8H2_ORYSJ</name>
<feature type="region of interest" description="Disordered" evidence="1">
    <location>
        <begin position="164"/>
        <end position="196"/>
    </location>
</feature>
<feature type="compositionally biased region" description="Polar residues" evidence="1">
    <location>
        <begin position="82"/>
        <end position="91"/>
    </location>
</feature>
<sequence length="196" mass="20911">MIAILLFFSFCPNPTRPAEEGGSWERRAAGDGGGEKGLVWRWRRDAIRAVAASGGIGSACRRRSSPQPPPLPRGGKPDPSASDGTRSTPSHPSLCCPLASAVDLHPTTNARTHASKIAEYHKQNDGPGNDVFSACFLTMEGCCCLVCDWDGYMHLDRAGEQHDGQSAMMETASGSPVGSRRTAPKTASVRKTTTWV</sequence>
<dbReference type="EMBL" id="AP014960">
    <property type="protein sequence ID" value="BAS88434.1"/>
    <property type="molecule type" value="Genomic_DNA"/>
</dbReference>
<organism evidence="3 4">
    <name type="scientific">Oryza sativa subsp. japonica</name>
    <name type="common">Rice</name>
    <dbReference type="NCBI Taxonomy" id="39947"/>
    <lineage>
        <taxon>Eukaryota</taxon>
        <taxon>Viridiplantae</taxon>
        <taxon>Streptophyta</taxon>
        <taxon>Embryophyta</taxon>
        <taxon>Tracheophyta</taxon>
        <taxon>Spermatophyta</taxon>
        <taxon>Magnoliopsida</taxon>
        <taxon>Liliopsida</taxon>
        <taxon>Poales</taxon>
        <taxon>Poaceae</taxon>
        <taxon>BOP clade</taxon>
        <taxon>Oryzoideae</taxon>
        <taxon>Oryzeae</taxon>
        <taxon>Oryzinae</taxon>
        <taxon>Oryza</taxon>
        <taxon>Oryza sativa</taxon>
    </lineage>
</organism>
<dbReference type="InParanoid" id="A0A0P0W8H2"/>
<dbReference type="Proteomes" id="UP000059680">
    <property type="component" value="Chromosome 4"/>
</dbReference>
<evidence type="ECO:0000313" key="4">
    <source>
        <dbReference type="Proteomes" id="UP000059680"/>
    </source>
</evidence>
<evidence type="ECO:0000313" key="3">
    <source>
        <dbReference type="EMBL" id="BAS88434.1"/>
    </source>
</evidence>
<keyword evidence="2" id="KW-0732">Signal</keyword>
<proteinExistence type="predicted"/>
<feature type="signal peptide" evidence="2">
    <location>
        <begin position="1"/>
        <end position="17"/>
    </location>
</feature>
<protein>
    <submittedName>
        <fullName evidence="3">Os04g0294100 protein</fullName>
    </submittedName>
</protein>
<reference evidence="3 4" key="2">
    <citation type="journal article" date="2013" name="Plant Cell Physiol.">
        <title>Rice Annotation Project Database (RAP-DB): an integrative and interactive database for rice genomics.</title>
        <authorList>
            <person name="Sakai H."/>
            <person name="Lee S.S."/>
            <person name="Tanaka T."/>
            <person name="Numa H."/>
            <person name="Kim J."/>
            <person name="Kawahara Y."/>
            <person name="Wakimoto H."/>
            <person name="Yang C.C."/>
            <person name="Iwamoto M."/>
            <person name="Abe T."/>
            <person name="Yamada Y."/>
            <person name="Muto A."/>
            <person name="Inokuchi H."/>
            <person name="Ikemura T."/>
            <person name="Matsumoto T."/>
            <person name="Sasaki T."/>
            <person name="Itoh T."/>
        </authorList>
    </citation>
    <scope>NUCLEOTIDE SEQUENCE [LARGE SCALE GENOMIC DNA]</scope>
    <source>
        <strain evidence="4">cv. Nipponbare</strain>
    </source>
</reference>
<reference evidence="3 4" key="3">
    <citation type="journal article" date="2013" name="Rice">
        <title>Improvement of the Oryza sativa Nipponbare reference genome using next generation sequence and optical map data.</title>
        <authorList>
            <person name="Kawahara Y."/>
            <person name="de la Bastide M."/>
            <person name="Hamilton J.P."/>
            <person name="Kanamori H."/>
            <person name="McCombie W.R."/>
            <person name="Ouyang S."/>
            <person name="Schwartz D.C."/>
            <person name="Tanaka T."/>
            <person name="Wu J."/>
            <person name="Zhou S."/>
            <person name="Childs K.L."/>
            <person name="Davidson R.M."/>
            <person name="Lin H."/>
            <person name="Quesada-Ocampo L."/>
            <person name="Vaillancourt B."/>
            <person name="Sakai H."/>
            <person name="Lee S.S."/>
            <person name="Kim J."/>
            <person name="Numa H."/>
            <person name="Itoh T."/>
            <person name="Buell C.R."/>
            <person name="Matsumoto T."/>
        </authorList>
    </citation>
    <scope>NUCLEOTIDE SEQUENCE [LARGE SCALE GENOMIC DNA]</scope>
    <source>
        <strain evidence="4">cv. Nipponbare</strain>
    </source>
</reference>
<evidence type="ECO:0000256" key="1">
    <source>
        <dbReference type="SAM" id="MobiDB-lite"/>
    </source>
</evidence>
<feature type="region of interest" description="Disordered" evidence="1">
    <location>
        <begin position="57"/>
        <end position="92"/>
    </location>
</feature>
<feature type="chain" id="PRO_5006056600" evidence="2">
    <location>
        <begin position="18"/>
        <end position="196"/>
    </location>
</feature>
<keyword evidence="4" id="KW-1185">Reference proteome</keyword>
<gene>
    <name evidence="3" type="ordered locus">Os04g0294100</name>
    <name evidence="3" type="ORF">OSNPB_040294100</name>
</gene>